<organism evidence="2 3">
    <name type="scientific">Sphaerosporella brunnea</name>
    <dbReference type="NCBI Taxonomy" id="1250544"/>
    <lineage>
        <taxon>Eukaryota</taxon>
        <taxon>Fungi</taxon>
        <taxon>Dikarya</taxon>
        <taxon>Ascomycota</taxon>
        <taxon>Pezizomycotina</taxon>
        <taxon>Pezizomycetes</taxon>
        <taxon>Pezizales</taxon>
        <taxon>Pyronemataceae</taxon>
        <taxon>Sphaerosporella</taxon>
    </lineage>
</organism>
<gene>
    <name evidence="2" type="ORF">FN846DRAFT_894316</name>
</gene>
<dbReference type="EMBL" id="VXIS01000276">
    <property type="protein sequence ID" value="KAA8895275.1"/>
    <property type="molecule type" value="Genomic_DNA"/>
</dbReference>
<feature type="compositionally biased region" description="Acidic residues" evidence="1">
    <location>
        <begin position="322"/>
        <end position="339"/>
    </location>
</feature>
<name>A0A5J5EHT6_9PEZI</name>
<dbReference type="InParanoid" id="A0A5J5EHT6"/>
<keyword evidence="3" id="KW-1185">Reference proteome</keyword>
<dbReference type="OrthoDB" id="5400063at2759"/>
<evidence type="ECO:0000313" key="3">
    <source>
        <dbReference type="Proteomes" id="UP000326924"/>
    </source>
</evidence>
<reference evidence="2 3" key="1">
    <citation type="submission" date="2019-09" db="EMBL/GenBank/DDBJ databases">
        <title>Draft genome of the ectomycorrhizal ascomycete Sphaerosporella brunnea.</title>
        <authorList>
            <consortium name="DOE Joint Genome Institute"/>
            <person name="Benucci G.M."/>
            <person name="Marozzi G."/>
            <person name="Antonielli L."/>
            <person name="Sanchez S."/>
            <person name="Marco P."/>
            <person name="Wang X."/>
            <person name="Falini L.B."/>
            <person name="Barry K."/>
            <person name="Haridas S."/>
            <person name="Lipzen A."/>
            <person name="Labutti K."/>
            <person name="Grigoriev I.V."/>
            <person name="Murat C."/>
            <person name="Martin F."/>
            <person name="Albertini E."/>
            <person name="Donnini D."/>
            <person name="Bonito G."/>
        </authorList>
    </citation>
    <scope>NUCLEOTIDE SEQUENCE [LARGE SCALE GENOMIC DNA]</scope>
    <source>
        <strain evidence="2 3">Sb_GMNB300</strain>
    </source>
</reference>
<feature type="compositionally biased region" description="Polar residues" evidence="1">
    <location>
        <begin position="158"/>
        <end position="169"/>
    </location>
</feature>
<feature type="region of interest" description="Disordered" evidence="1">
    <location>
        <begin position="75"/>
        <end position="272"/>
    </location>
</feature>
<protein>
    <submittedName>
        <fullName evidence="2">Uncharacterized protein</fullName>
    </submittedName>
</protein>
<evidence type="ECO:0000313" key="2">
    <source>
        <dbReference type="EMBL" id="KAA8895275.1"/>
    </source>
</evidence>
<accession>A0A5J5EHT6</accession>
<feature type="compositionally biased region" description="Low complexity" evidence="1">
    <location>
        <begin position="200"/>
        <end position="224"/>
    </location>
</feature>
<feature type="compositionally biased region" description="Low complexity" evidence="1">
    <location>
        <begin position="26"/>
        <end position="36"/>
    </location>
</feature>
<feature type="compositionally biased region" description="Pro residues" evidence="1">
    <location>
        <begin position="9"/>
        <end position="22"/>
    </location>
</feature>
<dbReference type="AlphaFoldDB" id="A0A5J5EHT6"/>
<feature type="compositionally biased region" description="Acidic residues" evidence="1">
    <location>
        <begin position="356"/>
        <end position="371"/>
    </location>
</feature>
<dbReference type="Proteomes" id="UP000326924">
    <property type="component" value="Unassembled WGS sequence"/>
</dbReference>
<feature type="compositionally biased region" description="Polar residues" evidence="1">
    <location>
        <begin position="81"/>
        <end position="93"/>
    </location>
</feature>
<sequence>MPHSTFFSTPPPPIPEAKPLPPVANTTTTTSLTGSSQPSDDFLASLKASPLRSPIKPTFTLPPARNRFFVMTHGHARSKSESATMTLAPTSVPGSFAPPSPNTSPRLRTREYSPPLLRTSSLPLVIPEGRKHRMTSATPTTPPAIPRSPFLGGVPRSASPTRIYASSISPAGIRSGYYPGSSFSPRTPSPPAYLVNEGYPSSSSSSSPSTPNSLRSRSPSISSLETIPDTPDAEQEALELEIKEAMERKASRLENEEEDDSGASRRRRSVDFDRTIRWGAADKRKRWSVCGGEKRSDLDLETIWEEVLCTAEANHIIHRAEEDEESVGSDEHEDSTDQSDDLHQDSTEEEGHLQDSAEDDDILLEEEEEED</sequence>
<comment type="caution">
    <text evidence="2">The sequence shown here is derived from an EMBL/GenBank/DDBJ whole genome shotgun (WGS) entry which is preliminary data.</text>
</comment>
<feature type="compositionally biased region" description="Basic and acidic residues" evidence="1">
    <location>
        <begin position="240"/>
        <end position="254"/>
    </location>
</feature>
<evidence type="ECO:0000256" key="1">
    <source>
        <dbReference type="SAM" id="MobiDB-lite"/>
    </source>
</evidence>
<feature type="region of interest" description="Disordered" evidence="1">
    <location>
        <begin position="316"/>
        <end position="371"/>
    </location>
</feature>
<feature type="region of interest" description="Disordered" evidence="1">
    <location>
        <begin position="1"/>
        <end position="42"/>
    </location>
</feature>
<proteinExistence type="predicted"/>
<feature type="compositionally biased region" description="Low complexity" evidence="1">
    <location>
        <begin position="113"/>
        <end position="124"/>
    </location>
</feature>
<feature type="compositionally biased region" description="Basic and acidic residues" evidence="1">
    <location>
        <begin position="340"/>
        <end position="355"/>
    </location>
</feature>